<dbReference type="Pfam" id="PF00069">
    <property type="entry name" value="Pkinase"/>
    <property type="match status" value="1"/>
</dbReference>
<accession>A0AAW0WHY7</accession>
<sequence length="628" mass="70512">MWSVRAVVERALQYGRQALQRAQGIHNQVQLQQPQQRAPNSRHKLSKWQSEGGAGAGKNAAECGSESQASASIGTGPSVASSVVSRLAQSLVRKVSAPLWAEAKRSATKRLVFGESAPYFALVGVTLVSGSQLGLVTKEDELENLCCNIREAISRAGWLHNPEYWQHQKDLKDGQEESFDVLETEHTFTLNDFVLGPAIDKGCSAVVYAARWNAVDKEESLNIPEYPLAVKMMFNYEAESNAPAILRAMYKEMIPARSLQLDGEQLEWQERFCSKHMNLPPHPNIVEMPCVFVDSIPFLKDSMQLYPDALPTRINPSGYGRNMSLFCVMKRYDMSLRDYLTQHKPPGHTSLLLLTQLLEAVLHINNHNVAHRDLKTDNILLSLSEGWQYPLLVVTDFGCSITTDSSSMTVPFPSREADPRQGNVALMAPEVKTATPGLLRSVNFTLSDLWAVGALAYEIYGLENPFCSTHQNTSGSKQKYLDSATYRESQLPRLPKCVPASVKHLIHDLLRRNPRNRPSVNIAATLCQLILWAPSKWLSRHALSLPTHTEIMQWLLCLTTKVLCEARLSRTQRTDGKKNVGQRRRMEEMRGASSERQGGQLEYELVSTFLARVHYMDIIQAIKWNRAF</sequence>
<evidence type="ECO:0000256" key="1">
    <source>
        <dbReference type="ARBA" id="ARBA00001946"/>
    </source>
</evidence>
<dbReference type="GO" id="GO:0005829">
    <property type="term" value="C:cytosol"/>
    <property type="evidence" value="ECO:0007669"/>
    <property type="project" value="UniProtKB-SubCell"/>
</dbReference>
<evidence type="ECO:0000256" key="2">
    <source>
        <dbReference type="ARBA" id="ARBA00004434"/>
    </source>
</evidence>
<evidence type="ECO:0000256" key="10">
    <source>
        <dbReference type="ARBA" id="ARBA00022777"/>
    </source>
</evidence>
<comment type="subcellular location">
    <subcellularLocation>
        <location evidence="3">Cytoplasm</location>
        <location evidence="3">Cytosol</location>
    </subcellularLocation>
    <subcellularLocation>
        <location evidence="2">Mitochondrion inner membrane</location>
        <topology evidence="2">Single-pass membrane protein</topology>
    </subcellularLocation>
    <subcellularLocation>
        <location evidence="4">Mitochondrion outer membrane</location>
        <topology evidence="4">Single-pass membrane protein</topology>
    </subcellularLocation>
</comment>
<keyword evidence="22" id="KW-1185">Reference proteome</keyword>
<dbReference type="EMBL" id="JARKIK010000060">
    <property type="protein sequence ID" value="KAK8731728.1"/>
    <property type="molecule type" value="Genomic_DNA"/>
</dbReference>
<keyword evidence="12" id="KW-0999">Mitochondrion inner membrane</keyword>
<dbReference type="InterPro" id="IPR000719">
    <property type="entry name" value="Prot_kinase_dom"/>
</dbReference>
<dbReference type="GO" id="GO:0004674">
    <property type="term" value="F:protein serine/threonine kinase activity"/>
    <property type="evidence" value="ECO:0007669"/>
    <property type="project" value="UniProtKB-KW"/>
</dbReference>
<dbReference type="SMART" id="SM00220">
    <property type="entry name" value="S_TKc"/>
    <property type="match status" value="1"/>
</dbReference>
<evidence type="ECO:0000256" key="11">
    <source>
        <dbReference type="ARBA" id="ARBA00022787"/>
    </source>
</evidence>
<dbReference type="PANTHER" id="PTHR22972:SF7">
    <property type="entry name" value="SERINE_THREONINE-PROTEIN KINASE PINK1, MITOCHONDRIAL"/>
    <property type="match status" value="1"/>
</dbReference>
<keyword evidence="12" id="KW-0472">Membrane</keyword>
<dbReference type="GO" id="GO:0042981">
    <property type="term" value="P:regulation of apoptotic process"/>
    <property type="evidence" value="ECO:0007669"/>
    <property type="project" value="TreeGrafter"/>
</dbReference>
<evidence type="ECO:0000313" key="21">
    <source>
        <dbReference type="EMBL" id="KAK8731728.1"/>
    </source>
</evidence>
<evidence type="ECO:0000256" key="18">
    <source>
        <dbReference type="ARBA" id="ARBA00048679"/>
    </source>
</evidence>
<evidence type="ECO:0000256" key="15">
    <source>
        <dbReference type="ARBA" id="ARBA00022946"/>
    </source>
</evidence>
<dbReference type="GO" id="GO:0005524">
    <property type="term" value="F:ATP binding"/>
    <property type="evidence" value="ECO:0007669"/>
    <property type="project" value="UniProtKB-KW"/>
</dbReference>
<keyword evidence="7" id="KW-0808">Transferase</keyword>
<dbReference type="InterPro" id="IPR051511">
    <property type="entry name" value="MitoQC_Scaffold_Kinases"/>
</dbReference>
<evidence type="ECO:0000256" key="16">
    <source>
        <dbReference type="ARBA" id="ARBA00023128"/>
    </source>
</evidence>
<dbReference type="InterPro" id="IPR008271">
    <property type="entry name" value="Ser/Thr_kinase_AS"/>
</dbReference>
<dbReference type="GO" id="GO:0005741">
    <property type="term" value="C:mitochondrial outer membrane"/>
    <property type="evidence" value="ECO:0007669"/>
    <property type="project" value="UniProtKB-SubCell"/>
</dbReference>
<dbReference type="SUPFAM" id="SSF56112">
    <property type="entry name" value="Protein kinase-like (PK-like)"/>
    <property type="match status" value="1"/>
</dbReference>
<comment type="catalytic activity">
    <reaction evidence="17">
        <text>L-threonyl-[protein] + ATP = O-phospho-L-threonyl-[protein] + ADP + H(+)</text>
        <dbReference type="Rhea" id="RHEA:46608"/>
        <dbReference type="Rhea" id="RHEA-COMP:11060"/>
        <dbReference type="Rhea" id="RHEA-COMP:11605"/>
        <dbReference type="ChEBI" id="CHEBI:15378"/>
        <dbReference type="ChEBI" id="CHEBI:30013"/>
        <dbReference type="ChEBI" id="CHEBI:30616"/>
        <dbReference type="ChEBI" id="CHEBI:61977"/>
        <dbReference type="ChEBI" id="CHEBI:456216"/>
        <dbReference type="EC" id="2.7.11.1"/>
    </reaction>
</comment>
<comment type="cofactor">
    <cofactor evidence="1">
        <name>Mg(2+)</name>
        <dbReference type="ChEBI" id="CHEBI:18420"/>
    </cofactor>
</comment>
<keyword evidence="10" id="KW-0418">Kinase</keyword>
<evidence type="ECO:0000256" key="6">
    <source>
        <dbReference type="ARBA" id="ARBA00022527"/>
    </source>
</evidence>
<evidence type="ECO:0000256" key="7">
    <source>
        <dbReference type="ARBA" id="ARBA00022679"/>
    </source>
</evidence>
<dbReference type="PANTHER" id="PTHR22972">
    <property type="entry name" value="SERINE/THREONINE PROTEIN KINASE"/>
    <property type="match status" value="1"/>
</dbReference>
<proteinExistence type="predicted"/>
<dbReference type="AlphaFoldDB" id="A0AAW0WHY7"/>
<evidence type="ECO:0000256" key="17">
    <source>
        <dbReference type="ARBA" id="ARBA00047899"/>
    </source>
</evidence>
<dbReference type="PROSITE" id="PS00108">
    <property type="entry name" value="PROTEIN_KINASE_ST"/>
    <property type="match status" value="1"/>
</dbReference>
<reference evidence="21 22" key="1">
    <citation type="journal article" date="2024" name="BMC Genomics">
        <title>Genome assembly of redclaw crayfish (Cherax quadricarinatus) provides insights into its immune adaptation and hypoxia tolerance.</title>
        <authorList>
            <person name="Liu Z."/>
            <person name="Zheng J."/>
            <person name="Li H."/>
            <person name="Fang K."/>
            <person name="Wang S."/>
            <person name="He J."/>
            <person name="Zhou D."/>
            <person name="Weng S."/>
            <person name="Chi M."/>
            <person name="Gu Z."/>
            <person name="He J."/>
            <person name="Li F."/>
            <person name="Wang M."/>
        </authorList>
    </citation>
    <scope>NUCLEOTIDE SEQUENCE [LARGE SCALE GENOMIC DNA]</scope>
    <source>
        <strain evidence="21">ZL_2023a</strain>
    </source>
</reference>
<evidence type="ECO:0000256" key="19">
    <source>
        <dbReference type="SAM" id="MobiDB-lite"/>
    </source>
</evidence>
<dbReference type="GO" id="GO:0090141">
    <property type="term" value="P:positive regulation of mitochondrial fission"/>
    <property type="evidence" value="ECO:0007669"/>
    <property type="project" value="TreeGrafter"/>
</dbReference>
<dbReference type="GO" id="GO:0000422">
    <property type="term" value="P:autophagy of mitochondrion"/>
    <property type="evidence" value="ECO:0007669"/>
    <property type="project" value="TreeGrafter"/>
</dbReference>
<keyword evidence="13" id="KW-0067">ATP-binding</keyword>
<dbReference type="EC" id="2.7.11.1" evidence="5"/>
<evidence type="ECO:0000256" key="12">
    <source>
        <dbReference type="ARBA" id="ARBA00022792"/>
    </source>
</evidence>
<name>A0AAW0WHY7_CHEQU</name>
<gene>
    <name evidence="21" type="ORF">OTU49_007444</name>
</gene>
<comment type="caution">
    <text evidence="21">The sequence shown here is derived from an EMBL/GenBank/DDBJ whole genome shotgun (WGS) entry which is preliminary data.</text>
</comment>
<dbReference type="Proteomes" id="UP001445076">
    <property type="component" value="Unassembled WGS sequence"/>
</dbReference>
<organism evidence="21 22">
    <name type="scientific">Cherax quadricarinatus</name>
    <name type="common">Australian red claw crayfish</name>
    <dbReference type="NCBI Taxonomy" id="27406"/>
    <lineage>
        <taxon>Eukaryota</taxon>
        <taxon>Metazoa</taxon>
        <taxon>Ecdysozoa</taxon>
        <taxon>Arthropoda</taxon>
        <taxon>Crustacea</taxon>
        <taxon>Multicrustacea</taxon>
        <taxon>Malacostraca</taxon>
        <taxon>Eumalacostraca</taxon>
        <taxon>Eucarida</taxon>
        <taxon>Decapoda</taxon>
        <taxon>Pleocyemata</taxon>
        <taxon>Astacidea</taxon>
        <taxon>Parastacoidea</taxon>
        <taxon>Parastacidae</taxon>
        <taxon>Cherax</taxon>
    </lineage>
</organism>
<evidence type="ECO:0000256" key="14">
    <source>
        <dbReference type="ARBA" id="ARBA00022842"/>
    </source>
</evidence>
<keyword evidence="8" id="KW-0479">Metal-binding</keyword>
<feature type="region of interest" description="Disordered" evidence="19">
    <location>
        <begin position="573"/>
        <end position="595"/>
    </location>
</feature>
<keyword evidence="9" id="KW-0547">Nucleotide-binding</keyword>
<dbReference type="PROSITE" id="PS50011">
    <property type="entry name" value="PROTEIN_KINASE_DOM"/>
    <property type="match status" value="1"/>
</dbReference>
<evidence type="ECO:0000256" key="13">
    <source>
        <dbReference type="ARBA" id="ARBA00022840"/>
    </source>
</evidence>
<evidence type="ECO:0000256" key="4">
    <source>
        <dbReference type="ARBA" id="ARBA00004572"/>
    </source>
</evidence>
<evidence type="ECO:0000256" key="3">
    <source>
        <dbReference type="ARBA" id="ARBA00004514"/>
    </source>
</evidence>
<keyword evidence="14" id="KW-0460">Magnesium</keyword>
<dbReference type="GO" id="GO:0046872">
    <property type="term" value="F:metal ion binding"/>
    <property type="evidence" value="ECO:0007669"/>
    <property type="project" value="UniProtKB-KW"/>
</dbReference>
<dbReference type="Gene3D" id="1.10.510.10">
    <property type="entry name" value="Transferase(Phosphotransferase) domain 1"/>
    <property type="match status" value="1"/>
</dbReference>
<evidence type="ECO:0000256" key="8">
    <source>
        <dbReference type="ARBA" id="ARBA00022723"/>
    </source>
</evidence>
<comment type="catalytic activity">
    <reaction evidence="18">
        <text>L-seryl-[protein] + ATP = O-phospho-L-seryl-[protein] + ADP + H(+)</text>
        <dbReference type="Rhea" id="RHEA:17989"/>
        <dbReference type="Rhea" id="RHEA-COMP:9863"/>
        <dbReference type="Rhea" id="RHEA-COMP:11604"/>
        <dbReference type="ChEBI" id="CHEBI:15378"/>
        <dbReference type="ChEBI" id="CHEBI:29999"/>
        <dbReference type="ChEBI" id="CHEBI:30616"/>
        <dbReference type="ChEBI" id="CHEBI:83421"/>
        <dbReference type="ChEBI" id="CHEBI:456216"/>
        <dbReference type="EC" id="2.7.11.1"/>
    </reaction>
</comment>
<keyword evidence="6" id="KW-0723">Serine/threonine-protein kinase</keyword>
<evidence type="ECO:0000259" key="20">
    <source>
        <dbReference type="PROSITE" id="PS50011"/>
    </source>
</evidence>
<evidence type="ECO:0000313" key="22">
    <source>
        <dbReference type="Proteomes" id="UP001445076"/>
    </source>
</evidence>
<keyword evidence="16" id="KW-0496">Mitochondrion</keyword>
<feature type="domain" description="Protein kinase" evidence="20">
    <location>
        <begin position="193"/>
        <end position="538"/>
    </location>
</feature>
<dbReference type="GO" id="GO:0005743">
    <property type="term" value="C:mitochondrial inner membrane"/>
    <property type="evidence" value="ECO:0007669"/>
    <property type="project" value="UniProtKB-SubCell"/>
</dbReference>
<feature type="region of interest" description="Disordered" evidence="19">
    <location>
        <begin position="31"/>
        <end position="63"/>
    </location>
</feature>
<feature type="compositionally biased region" description="Basic and acidic residues" evidence="19">
    <location>
        <begin position="573"/>
        <end position="590"/>
    </location>
</feature>
<evidence type="ECO:0000256" key="5">
    <source>
        <dbReference type="ARBA" id="ARBA00012513"/>
    </source>
</evidence>
<evidence type="ECO:0000256" key="9">
    <source>
        <dbReference type="ARBA" id="ARBA00022741"/>
    </source>
</evidence>
<dbReference type="InterPro" id="IPR011009">
    <property type="entry name" value="Kinase-like_dom_sf"/>
</dbReference>
<keyword evidence="15" id="KW-0809">Transit peptide</keyword>
<keyword evidence="11" id="KW-1000">Mitochondrion outer membrane</keyword>
<protein>
    <recommendedName>
        <fullName evidence="5">non-specific serine/threonine protein kinase</fullName>
        <ecNumber evidence="5">2.7.11.1</ecNumber>
    </recommendedName>
</protein>